<keyword evidence="2" id="KW-1185">Reference proteome</keyword>
<protein>
    <submittedName>
        <fullName evidence="1">Uncharacterized protein</fullName>
    </submittedName>
</protein>
<dbReference type="EMBL" id="FLYE01000001">
    <property type="protein sequence ID" value="SCA55098.1"/>
    <property type="molecule type" value="Genomic_DNA"/>
</dbReference>
<dbReference type="Proteomes" id="UP000231658">
    <property type="component" value="Unassembled WGS sequence"/>
</dbReference>
<reference evidence="1 2" key="1">
    <citation type="submission" date="2016-07" db="EMBL/GenBank/DDBJ databases">
        <authorList>
            <person name="Lefevre C.T."/>
        </authorList>
    </citation>
    <scope>NUCLEOTIDE SEQUENCE [LARGE SCALE GENOMIC DNA]</scope>
    <source>
        <strain evidence="1">PR1</strain>
    </source>
</reference>
<dbReference type="STRING" id="1867952.MTBPR1_10345"/>
<sequence>MGRQTPVDMVIKKLRTKLGPDPLLCTEEHRIQVTDEENAELFVSVEHDLEPNCTWLAIFSEELEMDFDVKIDEKSGKILKDKKIKAVNEMIKFTGVDVFVETVAKKVLEFNEELRSSR</sequence>
<proteinExistence type="predicted"/>
<organism evidence="1 2">
    <name type="scientific">Candidatus Terasakiella magnetica</name>
    <dbReference type="NCBI Taxonomy" id="1867952"/>
    <lineage>
        <taxon>Bacteria</taxon>
        <taxon>Pseudomonadati</taxon>
        <taxon>Pseudomonadota</taxon>
        <taxon>Alphaproteobacteria</taxon>
        <taxon>Rhodospirillales</taxon>
        <taxon>Terasakiellaceae</taxon>
        <taxon>Terasakiella</taxon>
    </lineage>
</organism>
<dbReference type="AlphaFoldDB" id="A0A1C3RCY1"/>
<dbReference type="RefSeq" id="WP_126464943.1">
    <property type="nucleotide sequence ID" value="NZ_FLYE01000001.1"/>
</dbReference>
<name>A0A1C3RCY1_9PROT</name>
<gene>
    <name evidence="1" type="ORF">MTBPR1_10345</name>
</gene>
<evidence type="ECO:0000313" key="2">
    <source>
        <dbReference type="Proteomes" id="UP000231658"/>
    </source>
</evidence>
<accession>A0A1C3RCY1</accession>
<evidence type="ECO:0000313" key="1">
    <source>
        <dbReference type="EMBL" id="SCA55098.1"/>
    </source>
</evidence>
<dbReference type="OrthoDB" id="8448613at2"/>